<dbReference type="Pfam" id="PF01326">
    <property type="entry name" value="PPDK_N"/>
    <property type="match status" value="2"/>
</dbReference>
<keyword evidence="3" id="KW-0670">Pyruvate</keyword>
<dbReference type="GO" id="GO:0008986">
    <property type="term" value="F:pyruvate, water dikinase activity"/>
    <property type="evidence" value="ECO:0007669"/>
    <property type="project" value="UniProtKB-EC"/>
</dbReference>
<evidence type="ECO:0000313" key="4">
    <source>
        <dbReference type="Proteomes" id="UP000589036"/>
    </source>
</evidence>
<protein>
    <submittedName>
        <fullName evidence="3">Pyruvate,water dikinase</fullName>
        <ecNumber evidence="3">2.7.9.2</ecNumber>
    </submittedName>
</protein>
<dbReference type="Proteomes" id="UP000589036">
    <property type="component" value="Unassembled WGS sequence"/>
</dbReference>
<proteinExistence type="predicted"/>
<feature type="domain" description="Pyruvate phosphate dikinase AMP/ATP-binding" evidence="2">
    <location>
        <begin position="52"/>
        <end position="186"/>
    </location>
</feature>
<keyword evidence="3" id="KW-0808">Transferase</keyword>
<dbReference type="Gene3D" id="3.30.470.20">
    <property type="entry name" value="ATP-grasp fold, B domain"/>
    <property type="match status" value="2"/>
</dbReference>
<name>A0A852U1P0_9ACTN</name>
<dbReference type="PANTHER" id="PTHR43615:SF1">
    <property type="entry name" value="PPDK_N DOMAIN-CONTAINING PROTEIN"/>
    <property type="match status" value="1"/>
</dbReference>
<organism evidence="3 4">
    <name type="scientific">Spinactinospora alkalitolerans</name>
    <dbReference type="NCBI Taxonomy" id="687207"/>
    <lineage>
        <taxon>Bacteria</taxon>
        <taxon>Bacillati</taxon>
        <taxon>Actinomycetota</taxon>
        <taxon>Actinomycetes</taxon>
        <taxon>Streptosporangiales</taxon>
        <taxon>Nocardiopsidaceae</taxon>
        <taxon>Spinactinospora</taxon>
    </lineage>
</organism>
<dbReference type="GO" id="GO:0005524">
    <property type="term" value="F:ATP binding"/>
    <property type="evidence" value="ECO:0007669"/>
    <property type="project" value="InterPro"/>
</dbReference>
<evidence type="ECO:0000259" key="1">
    <source>
        <dbReference type="Pfam" id="PF00391"/>
    </source>
</evidence>
<dbReference type="Gene3D" id="3.50.30.10">
    <property type="entry name" value="Phosphohistidine domain"/>
    <property type="match status" value="1"/>
</dbReference>
<comment type="caution">
    <text evidence="3">The sequence shown here is derived from an EMBL/GenBank/DDBJ whole genome shotgun (WGS) entry which is preliminary data.</text>
</comment>
<accession>A0A852U1P0</accession>
<reference evidence="3 4" key="1">
    <citation type="submission" date="2020-07" db="EMBL/GenBank/DDBJ databases">
        <title>Sequencing the genomes of 1000 actinobacteria strains.</title>
        <authorList>
            <person name="Klenk H.-P."/>
        </authorList>
    </citation>
    <scope>NUCLEOTIDE SEQUENCE [LARGE SCALE GENOMIC DNA]</scope>
    <source>
        <strain evidence="3 4">CXB654</strain>
    </source>
</reference>
<evidence type="ECO:0000259" key="2">
    <source>
        <dbReference type="Pfam" id="PF01326"/>
    </source>
</evidence>
<keyword evidence="3" id="KW-0418">Kinase</keyword>
<dbReference type="AlphaFoldDB" id="A0A852U1P0"/>
<dbReference type="Pfam" id="PF00391">
    <property type="entry name" value="PEP-utilizers"/>
    <property type="match status" value="1"/>
</dbReference>
<gene>
    <name evidence="3" type="ORF">HDA32_005239</name>
</gene>
<keyword evidence="4" id="KW-1185">Reference proteome</keyword>
<dbReference type="EC" id="2.7.9.2" evidence="3"/>
<dbReference type="InterPro" id="IPR013815">
    <property type="entry name" value="ATP_grasp_subdomain_1"/>
</dbReference>
<feature type="domain" description="PEP-utilising enzyme mobile" evidence="1">
    <location>
        <begin position="737"/>
        <end position="807"/>
    </location>
</feature>
<dbReference type="PANTHER" id="PTHR43615">
    <property type="entry name" value="PHOSPHOENOLPYRUVATE SYNTHASE-RELATED"/>
    <property type="match status" value="1"/>
</dbReference>
<dbReference type="InterPro" id="IPR051549">
    <property type="entry name" value="PEP_Utilizing_Enz"/>
</dbReference>
<dbReference type="EMBL" id="JACCCC010000001">
    <property type="protein sequence ID" value="NYE50119.1"/>
    <property type="molecule type" value="Genomic_DNA"/>
</dbReference>
<dbReference type="InterPro" id="IPR036637">
    <property type="entry name" value="Phosphohistidine_dom_sf"/>
</dbReference>
<dbReference type="Gene3D" id="3.30.1490.20">
    <property type="entry name" value="ATP-grasp fold, A domain"/>
    <property type="match status" value="2"/>
</dbReference>
<dbReference type="SUPFAM" id="SSF56059">
    <property type="entry name" value="Glutathione synthetase ATP-binding domain-like"/>
    <property type="match status" value="1"/>
</dbReference>
<sequence>MNVTALGEIAAGTADTVGGKAAGLGAMAAMGERVPPGFCLTTRAYESGELPEDELVHAYRRLGGGPVAVRSSATAEDLPDASFAGQQDTFLDVRGEREVVEAVRRCWDSLDSERALAYREANGIAREGVRMAVVVQRMIDAEAAGVLFTADPLTGSRSRMVVDAAPGLGTSVVEGTVAPDHYVMDAAGPPEGPEDGCLTRARLDELRAAGERLQRHFGAPQDVEWAYDRDGTLWLLQSRPITTLFPLPPDTGLPDPRLYLEVGHVQGMLRPFTPMGMAMMRLAWERVLAVAGFTPGPGGALFDMVDIGGRLYIDMTGLMRNKWVRPRLAEGLEVYGPRVQSSVEHLLDDPRFSPGPGASFPVGSVLLLALRFGPPALFGIAHAIARPEAARARARRGVEEFRRQKGPGGSASAAERLRYLVDDAYASVVGGPMAKVVMPTMAGVLLPQMVPALLKGVATEAEAAVVLGGMPFNVTTEMDLALWRMAADATEHRALLTETDPGELAAMYRAGTLPDIGMADFLGRYGHRATAEVDIGTPRWAEDPAPLFASIANYLRLDDPDQAPDRRFERAAARAEAKIGELSRRARRARPVRGRLAAFLMRRSRELAGMRELAKFAWLIPFAEMRRQLHLVGGELAERGLLDAQGDIMFLDLAEARSAVHRDVDHRRLVAERKAVYARELRRRSVPGALMSDGTDVEALLPPPPASDGTLAGAPAAPGRATGRARVVLDPVGARVEPGEILVAPTTDPGWTPLFMTAGGLVTETGSVVAHGPTVAREYGIPAVICLNGATRRISTGQMITIDGGTGTVVLEPTE</sequence>
<dbReference type="InterPro" id="IPR008279">
    <property type="entry name" value="PEP-util_enz_mobile_dom"/>
</dbReference>
<evidence type="ECO:0000313" key="3">
    <source>
        <dbReference type="EMBL" id="NYE50119.1"/>
    </source>
</evidence>
<dbReference type="RefSeq" id="WP_179645652.1">
    <property type="nucleotide sequence ID" value="NZ_BAAAYY010000014.1"/>
</dbReference>
<dbReference type="SUPFAM" id="SSF52009">
    <property type="entry name" value="Phosphohistidine domain"/>
    <property type="match status" value="1"/>
</dbReference>
<dbReference type="InterPro" id="IPR002192">
    <property type="entry name" value="PPDK_AMP/ATP-bd"/>
</dbReference>
<feature type="domain" description="Pyruvate phosphate dikinase AMP/ATP-binding" evidence="2">
    <location>
        <begin position="194"/>
        <end position="243"/>
    </location>
</feature>